<dbReference type="Gene3D" id="3.30.450.30">
    <property type="entry name" value="Dynein light chain 2a, cytoplasmic"/>
    <property type="match status" value="1"/>
</dbReference>
<dbReference type="Proteomes" id="UP001596270">
    <property type="component" value="Unassembled WGS sequence"/>
</dbReference>
<name>A0ABW1TVY5_9BURK</name>
<protein>
    <recommendedName>
        <fullName evidence="3">Roadblock/LAMTOR2 domain-containing protein</fullName>
    </recommendedName>
</protein>
<gene>
    <name evidence="1" type="ORF">ACFQND_10745</name>
</gene>
<evidence type="ECO:0000313" key="2">
    <source>
        <dbReference type="Proteomes" id="UP001596270"/>
    </source>
</evidence>
<sequence>MIPQIDQYLSALAAFEGIRGCSLVESGSGLVVHSAGEVADVEPLSEAAVEFWRIHERLKGNFTALGRLNLAMLAFQDGWLALTACPADPSLLLVAVTRAQSVDWNGWLKHARTAGPFGKVPVHA</sequence>
<keyword evidence="2" id="KW-1185">Reference proteome</keyword>
<dbReference type="EMBL" id="JBHSRS010000018">
    <property type="protein sequence ID" value="MFC6281709.1"/>
    <property type="molecule type" value="Genomic_DNA"/>
</dbReference>
<dbReference type="RefSeq" id="WP_371437317.1">
    <property type="nucleotide sequence ID" value="NZ_JBHSRS010000018.1"/>
</dbReference>
<comment type="caution">
    <text evidence="1">The sequence shown here is derived from an EMBL/GenBank/DDBJ whole genome shotgun (WGS) entry which is preliminary data.</text>
</comment>
<evidence type="ECO:0000313" key="1">
    <source>
        <dbReference type="EMBL" id="MFC6281709.1"/>
    </source>
</evidence>
<dbReference type="SUPFAM" id="SSF103196">
    <property type="entry name" value="Roadblock/LC7 domain"/>
    <property type="match status" value="1"/>
</dbReference>
<organism evidence="1 2">
    <name type="scientific">Polaromonas aquatica</name>
    <dbReference type="NCBI Taxonomy" id="332657"/>
    <lineage>
        <taxon>Bacteria</taxon>
        <taxon>Pseudomonadati</taxon>
        <taxon>Pseudomonadota</taxon>
        <taxon>Betaproteobacteria</taxon>
        <taxon>Burkholderiales</taxon>
        <taxon>Comamonadaceae</taxon>
        <taxon>Polaromonas</taxon>
    </lineage>
</organism>
<accession>A0ABW1TVY5</accession>
<evidence type="ECO:0008006" key="3">
    <source>
        <dbReference type="Google" id="ProtNLM"/>
    </source>
</evidence>
<proteinExistence type="predicted"/>
<reference evidence="2" key="1">
    <citation type="journal article" date="2019" name="Int. J. Syst. Evol. Microbiol.">
        <title>The Global Catalogue of Microorganisms (GCM) 10K type strain sequencing project: providing services to taxonomists for standard genome sequencing and annotation.</title>
        <authorList>
            <consortium name="The Broad Institute Genomics Platform"/>
            <consortium name="The Broad Institute Genome Sequencing Center for Infectious Disease"/>
            <person name="Wu L."/>
            <person name="Ma J."/>
        </authorList>
    </citation>
    <scope>NUCLEOTIDE SEQUENCE [LARGE SCALE GENOMIC DNA]</scope>
    <source>
        <strain evidence="2">CCUG 39402</strain>
    </source>
</reference>